<dbReference type="KEGG" id="vg:26196604"/>
<keyword evidence="3" id="KW-1185">Reference proteome</keyword>
<reference evidence="2 3" key="5">
    <citation type="journal article" date="2016" name="MSphere">
        <title>Comparison of the Gene Coding Contents and Other Unusual Features of the GC-Rich and AT-Rich Branch Probosciviruses.</title>
        <authorList>
            <person name="Ling P.D."/>
            <person name="Long S.Y."/>
            <person name="Zong J.C."/>
            <person name="Heaggans S.Y."/>
            <person name="Qin X."/>
            <person name="Hayward G.S."/>
        </authorList>
    </citation>
    <scope>NUCLEOTIDE SEQUENCE [LARGE SCALE GENOMIC DNA]</scope>
    <source>
        <strain evidence="2">North American NAP69</strain>
    </source>
</reference>
<dbReference type="OrthoDB" id="9587at10239"/>
<dbReference type="InterPro" id="IPR004280">
    <property type="entry name" value="Herpes_UL95"/>
</dbReference>
<dbReference type="GeneID" id="26196604"/>
<dbReference type="Pfam" id="PF03038">
    <property type="entry name" value="Herpes_UL95"/>
    <property type="match status" value="1"/>
</dbReference>
<proteinExistence type="inferred from homology"/>
<protein>
    <submittedName>
        <fullName evidence="2">Tegument protein U67</fullName>
    </submittedName>
</protein>
<reference evidence="3" key="2">
    <citation type="journal article" date="2011" name="Vet. Microbiol.">
        <title>Detection and evaluation of novel herpesviruses in routine and pathological samples from Asian and African elephants: identification of two new probosciviruses (EEHV5 and EEHV6) and two new gammaherpesviruses (EGHV3B and EGHV5).</title>
        <authorList>
            <person name="Latimer E"/>
            <person name="Zong JC"/>
            <person name="Heaggans SY"/>
            <person name="Richman LK"/>
            <person name="Hayward GS."/>
        </authorList>
    </citation>
    <scope>NUCLEOTIDE SEQUENCE [LARGE SCALE GENOMIC DNA]</scope>
</reference>
<sequence>MDWLCTLEEDWKDDLFREAVRESIHICNALSPTERFQFIETPHRSFLLVTNILPDDHAVGTREEGAGNAVASDKVMVPGDVVDVPLERMAPEAAEASSLSSSSSSAASATLARRASGSSHNYMIFNSRHTTRHKTLFTNPYILYTKEDIETSLSFNKSAFISKILTRCNVPGVLDHNNVVPVDILMWLLFAGPMSCCSRRHCFGYTRPDVGKPFPVLLPPVLYQSVTDVKTFVNIAEMYVYAWYSEHKLETFGTSFFRDEDIDATITELRGKYKRKHLPLWHVDSRICLFCALYLQNRLCLENNKEEVSKIPLCPIVIQDCVFNVTSIECQPTVAIGHIVPGSDVTTLFPVYQLDKLLSFITIREDGTCVLSGSQQ</sequence>
<evidence type="ECO:0000256" key="1">
    <source>
        <dbReference type="ARBA" id="ARBA00006002"/>
    </source>
</evidence>
<organism evidence="2 3">
    <name type="scientific">Elephant endotheliotropic herpesvirus 4</name>
    <dbReference type="NCBI Taxonomy" id="548914"/>
    <lineage>
        <taxon>Viruses</taxon>
        <taxon>Duplodnaviria</taxon>
        <taxon>Heunggongvirae</taxon>
        <taxon>Peploviricota</taxon>
        <taxon>Herviviricetes</taxon>
        <taxon>Herpesvirales</taxon>
        <taxon>Orthoherpesviridae</taxon>
        <taxon>Betaherpesvirinae</taxon>
        <taxon>Proboscivirus</taxon>
    </lineage>
</organism>
<evidence type="ECO:0000313" key="2">
    <source>
        <dbReference type="EMBL" id="ALM26015.1"/>
    </source>
</evidence>
<reference evidence="3" key="3">
    <citation type="journal article" date="2014" name="J. Virol.">
        <title>Comparative genome analysis of four elephant endotheliotropic herpesviruses, EEHV3, EEHV4, EEHV5, and EEHV6, from cases of hemorrhagic disease or viremia.</title>
        <authorList>
            <person name="Zong JC"/>
            <person name="Latimer EM"/>
            <person name="Long SY"/>
            <person name="Richman LK"/>
            <person name="Heaggans SY"/>
            <person name="Hayward GS."/>
        </authorList>
    </citation>
    <scope>NUCLEOTIDE SEQUENCE [LARGE SCALE GENOMIC DNA]</scope>
</reference>
<reference evidence="2 3" key="4">
    <citation type="journal article" date="2016" name="MSphere">
        <title>Complete Genome Sequence of Elephant Endotheliotropic Herpesvirus 4, the First Example of a GC-Rich Branch Proboscivirus.</title>
        <authorList>
            <person name="Ling P.D."/>
            <person name="Long S.Y."/>
            <person name="Fuery A."/>
            <person name="Peng R.S."/>
            <person name="Heaggans S.Y."/>
            <person name="Qin X."/>
            <person name="Worley K.C."/>
            <person name="Dugan S."/>
            <person name="Hayward G.S."/>
        </authorList>
    </citation>
    <scope>NUCLEOTIDE SEQUENCE [LARGE SCALE GENOMIC DNA]</scope>
    <source>
        <strain evidence="2">North American NAP69</strain>
    </source>
</reference>
<gene>
    <name evidence="2" type="primary">U67</name>
</gene>
<evidence type="ECO:0000313" key="3">
    <source>
        <dbReference type="Proteomes" id="UP000161618"/>
    </source>
</evidence>
<comment type="similarity">
    <text evidence="1">Belongs to the herpesviridae UL95 family.</text>
</comment>
<dbReference type="EMBL" id="KT832477">
    <property type="protein sequence ID" value="ALM26015.1"/>
    <property type="molecule type" value="Genomic_DNA"/>
</dbReference>
<dbReference type="Proteomes" id="UP000161618">
    <property type="component" value="Segment"/>
</dbReference>
<accession>A0A0S1TPN4</accession>
<dbReference type="RefSeq" id="YP_009179332.1">
    <property type="nucleotide sequence ID" value="NC_028379.1"/>
</dbReference>
<reference evidence="3" key="1">
    <citation type="journal article" date="2009" name="Vet. Pathol.">
        <title>Clinico-pathologic features of fatal disease attributed to new variants of endotheliotropic herpesviruses in two Asian elephants (Elephas maximus).</title>
        <authorList>
            <person name="Garner M.M."/>
            <person name="Helmick K."/>
            <person name="Ochsenreiter J."/>
            <person name="Richman L.K."/>
            <person name="Latimer E."/>
            <person name="Wise A.G."/>
            <person name="Maes R.K."/>
            <person name="Kiupel M."/>
            <person name="Nordhausen R.W."/>
            <person name="Zong J.C."/>
            <person name="Hayward G.S."/>
        </authorList>
    </citation>
    <scope>NUCLEOTIDE SEQUENCE [LARGE SCALE GENOMIC DNA]</scope>
</reference>
<name>A0A0S1TPN4_9BETA</name>